<evidence type="ECO:0000313" key="1">
    <source>
        <dbReference type="EMBL" id="CAA0382284.1"/>
    </source>
</evidence>
<sequence length="21" mass="2610">MVKIARTQAKVQCRKRIRNYF</sequence>
<proteinExistence type="predicted"/>
<dbReference type="OrthoDB" id="10273301at2759"/>
<reference evidence="1 2" key="1">
    <citation type="submission" date="2019-12" db="EMBL/GenBank/DDBJ databases">
        <authorList>
            <person name="Jiao W.-B."/>
            <person name="Schneeberger K."/>
        </authorList>
    </citation>
    <scope>NUCLEOTIDE SEQUENCE [LARGE SCALE GENOMIC DNA]</scope>
    <source>
        <strain evidence="2">cv. C24</strain>
    </source>
</reference>
<dbReference type="Proteomes" id="UP000434276">
    <property type="component" value="Unassembled WGS sequence"/>
</dbReference>
<dbReference type="EMBL" id="CACSHJ010000089">
    <property type="protein sequence ID" value="CAA0382284.1"/>
    <property type="molecule type" value="Genomic_DNA"/>
</dbReference>
<dbReference type="AlphaFoldDB" id="A0A5S9XBY5"/>
<accession>A0A5S9XBY5</accession>
<protein>
    <submittedName>
        <fullName evidence="1">Uncharacterized protein</fullName>
    </submittedName>
</protein>
<name>A0A5S9XBY5_ARATH</name>
<evidence type="ECO:0000313" key="2">
    <source>
        <dbReference type="Proteomes" id="UP000434276"/>
    </source>
</evidence>
<organism evidence="1 2">
    <name type="scientific">Arabidopsis thaliana</name>
    <name type="common">Mouse-ear cress</name>
    <dbReference type="NCBI Taxonomy" id="3702"/>
    <lineage>
        <taxon>Eukaryota</taxon>
        <taxon>Viridiplantae</taxon>
        <taxon>Streptophyta</taxon>
        <taxon>Embryophyta</taxon>
        <taxon>Tracheophyta</taxon>
        <taxon>Spermatophyta</taxon>
        <taxon>Magnoliopsida</taxon>
        <taxon>eudicotyledons</taxon>
        <taxon>Gunneridae</taxon>
        <taxon>Pentapetalae</taxon>
        <taxon>rosids</taxon>
        <taxon>malvids</taxon>
        <taxon>Brassicales</taxon>
        <taxon>Brassicaceae</taxon>
        <taxon>Camelineae</taxon>
        <taxon>Arabidopsis</taxon>
    </lineage>
</organism>
<gene>
    <name evidence="1" type="ORF">C24_LOCUS12514</name>
</gene>